<feature type="compositionally biased region" description="Gly residues" evidence="1">
    <location>
        <begin position="1"/>
        <end position="21"/>
    </location>
</feature>
<feature type="non-terminal residue" evidence="3">
    <location>
        <position position="1"/>
    </location>
</feature>
<dbReference type="InterPro" id="IPR003587">
    <property type="entry name" value="Hint_dom_N"/>
</dbReference>
<dbReference type="SUPFAM" id="SSF51294">
    <property type="entry name" value="Hedgehog/intein (Hint) domain"/>
    <property type="match status" value="1"/>
</dbReference>
<dbReference type="EMBL" id="RJMB01000052">
    <property type="protein sequence ID" value="RNL77991.1"/>
    <property type="molecule type" value="Genomic_DNA"/>
</dbReference>
<name>A0A3N0DR53_9ACTN</name>
<dbReference type="Proteomes" id="UP000269198">
    <property type="component" value="Unassembled WGS sequence"/>
</dbReference>
<accession>A0A3N0DR53</accession>
<proteinExistence type="predicted"/>
<organism evidence="3 4">
    <name type="scientific">Halostreptopolyspora alba</name>
    <dbReference type="NCBI Taxonomy" id="2487137"/>
    <lineage>
        <taxon>Bacteria</taxon>
        <taxon>Bacillati</taxon>
        <taxon>Actinomycetota</taxon>
        <taxon>Actinomycetes</taxon>
        <taxon>Streptosporangiales</taxon>
        <taxon>Nocardiopsidaceae</taxon>
        <taxon>Halostreptopolyspora</taxon>
    </lineage>
</organism>
<evidence type="ECO:0000256" key="1">
    <source>
        <dbReference type="SAM" id="MobiDB-lite"/>
    </source>
</evidence>
<dbReference type="SMART" id="SM00306">
    <property type="entry name" value="HintN"/>
    <property type="match status" value="1"/>
</dbReference>
<sequence>IPGSGRGGGSDRGGDNNGNGNGNNNDSDSEQDSNGRGDDDEDSRDRDDDAGVACSRGNSFVPGTEVLMADGDRVPIEAVGLGDDVWAFDPATGEEGPREVTRLIDGVGEKTLVDITVTDADGGTSTLTATDEHPFWVPEVGDWVEAAELGAGTWLRTSAGTWVRVSATEVRTVEH</sequence>
<protein>
    <recommendedName>
        <fullName evidence="2">Hint domain-containing protein</fullName>
    </recommendedName>
</protein>
<evidence type="ECO:0000259" key="2">
    <source>
        <dbReference type="SMART" id="SM00306"/>
    </source>
</evidence>
<feature type="domain" description="Hint" evidence="2">
    <location>
        <begin position="57"/>
        <end position="159"/>
    </location>
</feature>
<feature type="compositionally biased region" description="Basic and acidic residues" evidence="1">
    <location>
        <begin position="33"/>
        <end position="49"/>
    </location>
</feature>
<feature type="region of interest" description="Disordered" evidence="1">
    <location>
        <begin position="1"/>
        <end position="60"/>
    </location>
</feature>
<evidence type="ECO:0000313" key="3">
    <source>
        <dbReference type="EMBL" id="RNL77991.1"/>
    </source>
</evidence>
<dbReference type="RefSeq" id="WP_393916803.1">
    <property type="nucleotide sequence ID" value="NZ_RJMB01000052.1"/>
</dbReference>
<feature type="non-terminal residue" evidence="3">
    <location>
        <position position="175"/>
    </location>
</feature>
<keyword evidence="4" id="KW-1185">Reference proteome</keyword>
<dbReference type="CDD" id="cd00081">
    <property type="entry name" value="Hint"/>
    <property type="match status" value="1"/>
</dbReference>
<dbReference type="InterPro" id="IPR036844">
    <property type="entry name" value="Hint_dom_sf"/>
</dbReference>
<reference evidence="3 4" key="1">
    <citation type="submission" date="2018-11" db="EMBL/GenBank/DDBJ databases">
        <title>The genome draft of YIM 96095.</title>
        <authorList>
            <person name="Tang S.-K."/>
            <person name="Chunyu W.-X."/>
            <person name="Feng Y.-Z."/>
        </authorList>
    </citation>
    <scope>NUCLEOTIDE SEQUENCE [LARGE SCALE GENOMIC DNA]</scope>
    <source>
        <strain evidence="3 4">YIM 96095</strain>
    </source>
</reference>
<gene>
    <name evidence="3" type="ORF">EFW17_23585</name>
</gene>
<evidence type="ECO:0000313" key="4">
    <source>
        <dbReference type="Proteomes" id="UP000269198"/>
    </source>
</evidence>
<dbReference type="Pfam" id="PF07591">
    <property type="entry name" value="PT-HINT"/>
    <property type="match status" value="1"/>
</dbReference>
<dbReference type="AlphaFoldDB" id="A0A3N0DR53"/>
<dbReference type="Gene3D" id="2.170.16.10">
    <property type="entry name" value="Hedgehog/Intein (Hint) domain"/>
    <property type="match status" value="1"/>
</dbReference>
<comment type="caution">
    <text evidence="3">The sequence shown here is derived from an EMBL/GenBank/DDBJ whole genome shotgun (WGS) entry which is preliminary data.</text>
</comment>